<organism evidence="3 4">
    <name type="scientific">Sphaerimonospora thailandensis</name>
    <dbReference type="NCBI Taxonomy" id="795644"/>
    <lineage>
        <taxon>Bacteria</taxon>
        <taxon>Bacillati</taxon>
        <taxon>Actinomycetota</taxon>
        <taxon>Actinomycetes</taxon>
        <taxon>Streptosporangiales</taxon>
        <taxon>Streptosporangiaceae</taxon>
        <taxon>Sphaerimonospora</taxon>
    </lineage>
</organism>
<name>A0A8J3R671_9ACTN</name>
<dbReference type="PANTHER" id="PTHR43156">
    <property type="entry name" value="STAGE II SPORULATION PROTEIN E-RELATED"/>
    <property type="match status" value="1"/>
</dbReference>
<evidence type="ECO:0000313" key="4">
    <source>
        <dbReference type="Proteomes" id="UP000610966"/>
    </source>
</evidence>
<dbReference type="AlphaFoldDB" id="A0A8J3R671"/>
<dbReference type="Gene3D" id="3.60.40.10">
    <property type="entry name" value="PPM-type phosphatase domain"/>
    <property type="match status" value="1"/>
</dbReference>
<dbReference type="Proteomes" id="UP000610966">
    <property type="component" value="Unassembled WGS sequence"/>
</dbReference>
<evidence type="ECO:0000313" key="3">
    <source>
        <dbReference type="EMBL" id="GIH69130.1"/>
    </source>
</evidence>
<dbReference type="InterPro" id="IPR001932">
    <property type="entry name" value="PPM-type_phosphatase-like_dom"/>
</dbReference>
<proteinExistence type="predicted"/>
<sequence>MADQPTCDAEGAVVLADLLRAHPLVPMERMAALAAEQAARLGFSELMIYVADLRHLSFLPLPGQRDAHGELLDPIPVDTTLAGRAFRNVEIVQADPARVAAQPPQAGVGGPVRLWAPLVDGVERIGVLGVTAPVADEVTERRVTDLALLIALVVAGKRHASDSYKQLVRGHSMRVGAELLWTLMPARTFATDVVAVSAGLEPAYAVGGDAFDYALAGHTLHLAIFDAIGHDTSAGLTSAIALGSHRNNRRQGIELLAASDAIDDAIADQFSTSRYATGILADLNIRNGSLTWVNRGHPPPLLLRKSRVAGVLDSPPDPPMGFSLGPAAGLARRRLEPGDRLLLYTDGMTEARSPTGERFGLERFTDLVLRGEADGLAGPEIVRRVIHAVMDHQLGGLQDDATMMLVEWRPPGS</sequence>
<evidence type="ECO:0000256" key="1">
    <source>
        <dbReference type="ARBA" id="ARBA00022801"/>
    </source>
</evidence>
<reference evidence="3" key="1">
    <citation type="submission" date="2021-01" db="EMBL/GenBank/DDBJ databases">
        <title>Whole genome shotgun sequence of Sphaerimonospora thailandensis NBRC 107569.</title>
        <authorList>
            <person name="Komaki H."/>
            <person name="Tamura T."/>
        </authorList>
    </citation>
    <scope>NUCLEOTIDE SEQUENCE</scope>
    <source>
        <strain evidence="3">NBRC 107569</strain>
    </source>
</reference>
<evidence type="ECO:0000259" key="2">
    <source>
        <dbReference type="SMART" id="SM00331"/>
    </source>
</evidence>
<dbReference type="InterPro" id="IPR036457">
    <property type="entry name" value="PPM-type-like_dom_sf"/>
</dbReference>
<feature type="domain" description="PPM-type phosphatase" evidence="2">
    <location>
        <begin position="191"/>
        <end position="408"/>
    </location>
</feature>
<dbReference type="SUPFAM" id="SSF81606">
    <property type="entry name" value="PP2C-like"/>
    <property type="match status" value="1"/>
</dbReference>
<keyword evidence="4" id="KW-1185">Reference proteome</keyword>
<dbReference type="EMBL" id="BOOG01000012">
    <property type="protein sequence ID" value="GIH69130.1"/>
    <property type="molecule type" value="Genomic_DNA"/>
</dbReference>
<protein>
    <recommendedName>
        <fullName evidence="2">PPM-type phosphatase domain-containing protein</fullName>
    </recommendedName>
</protein>
<dbReference type="InterPro" id="IPR052016">
    <property type="entry name" value="Bact_Sigma-Reg"/>
</dbReference>
<gene>
    <name evidence="3" type="ORF">Mth01_13830</name>
</gene>
<keyword evidence="1" id="KW-0378">Hydrolase</keyword>
<comment type="caution">
    <text evidence="3">The sequence shown here is derived from an EMBL/GenBank/DDBJ whole genome shotgun (WGS) entry which is preliminary data.</text>
</comment>
<accession>A0A8J3R671</accession>
<dbReference type="PANTHER" id="PTHR43156:SF2">
    <property type="entry name" value="STAGE II SPORULATION PROTEIN E"/>
    <property type="match status" value="1"/>
</dbReference>
<dbReference type="RefSeq" id="WP_204013165.1">
    <property type="nucleotide sequence ID" value="NZ_BOOG01000012.1"/>
</dbReference>
<dbReference type="SMART" id="SM00331">
    <property type="entry name" value="PP2C_SIG"/>
    <property type="match status" value="1"/>
</dbReference>
<dbReference type="GO" id="GO:0016791">
    <property type="term" value="F:phosphatase activity"/>
    <property type="evidence" value="ECO:0007669"/>
    <property type="project" value="TreeGrafter"/>
</dbReference>
<dbReference type="Pfam" id="PF07228">
    <property type="entry name" value="SpoIIE"/>
    <property type="match status" value="1"/>
</dbReference>